<dbReference type="Pfam" id="PF07466">
    <property type="entry name" value="DUF1517"/>
    <property type="match status" value="1"/>
</dbReference>
<dbReference type="InterPro" id="IPR053023">
    <property type="entry name" value="FLAP_modulator"/>
</dbReference>
<name>A0A399EUD9_9DEIN</name>
<evidence type="ECO:0000313" key="1">
    <source>
        <dbReference type="EMBL" id="RIH87106.1"/>
    </source>
</evidence>
<reference evidence="1 2" key="1">
    <citation type="submission" date="2018-08" db="EMBL/GenBank/DDBJ databases">
        <title>Meiothermus luteus KCTC 52599 genome sequencing project.</title>
        <authorList>
            <person name="Da Costa M.S."/>
            <person name="Albuquerque L."/>
            <person name="Raposo P."/>
            <person name="Froufe H.J.C."/>
            <person name="Barroso C.S."/>
            <person name="Egas C."/>
        </authorList>
    </citation>
    <scope>NUCLEOTIDE SEQUENCE [LARGE SCALE GENOMIC DNA]</scope>
    <source>
        <strain evidence="1 2">KCTC 52599</strain>
    </source>
</reference>
<organism evidence="1 2">
    <name type="scientific">Meiothermus luteus</name>
    <dbReference type="NCBI Taxonomy" id="2026184"/>
    <lineage>
        <taxon>Bacteria</taxon>
        <taxon>Thermotogati</taxon>
        <taxon>Deinococcota</taxon>
        <taxon>Deinococci</taxon>
        <taxon>Thermales</taxon>
        <taxon>Thermaceae</taxon>
        <taxon>Meiothermus</taxon>
    </lineage>
</organism>
<evidence type="ECO:0000313" key="2">
    <source>
        <dbReference type="Proteomes" id="UP000265800"/>
    </source>
</evidence>
<accession>A0A399EUD9</accession>
<keyword evidence="2" id="KW-1185">Reference proteome</keyword>
<dbReference type="EMBL" id="QWKZ01000025">
    <property type="protein sequence ID" value="RIH87106.1"/>
    <property type="molecule type" value="Genomic_DNA"/>
</dbReference>
<dbReference type="InterPro" id="IPR010903">
    <property type="entry name" value="DUF1517"/>
</dbReference>
<sequence length="212" mass="23432">MALLLIGGIVLLSLYMVRGLRKAGAGEGEAEATVARLRLASLYSPSLQQQLRNLAEEADTESLRGLADLVDNAAVLLLREAPGWRFGQYEVWQGSLEEAEGRFDAWMSETRAEFVETFRHFEGQKRRQTDYQARAEPDGRYLLVTLLLAVRGGLPPVPTPLRQEGVRAALLGLTTSSPANTLASYLAWTPEAPGEALTEEELLRGWPRLELL</sequence>
<gene>
    <name evidence="1" type="ORF">Mlute_01047</name>
</gene>
<evidence type="ECO:0008006" key="3">
    <source>
        <dbReference type="Google" id="ProtNLM"/>
    </source>
</evidence>
<comment type="caution">
    <text evidence="1">The sequence shown here is derived from an EMBL/GenBank/DDBJ whole genome shotgun (WGS) entry which is preliminary data.</text>
</comment>
<proteinExistence type="predicted"/>
<dbReference type="PANTHER" id="PTHR33975">
    <property type="entry name" value="MYELIN-ASSOCIATED OLIGODENDROCYTE BASIC PROTEIN"/>
    <property type="match status" value="1"/>
</dbReference>
<dbReference type="AlphaFoldDB" id="A0A399EUD9"/>
<dbReference type="PANTHER" id="PTHR33975:SF2">
    <property type="entry name" value="MYELIN-ASSOCIATED OLIGODENDROCYTE BASIC PROTEIN"/>
    <property type="match status" value="1"/>
</dbReference>
<protein>
    <recommendedName>
        <fullName evidence="3">DUF1517 domain-containing protein</fullName>
    </recommendedName>
</protein>
<dbReference type="Proteomes" id="UP000265800">
    <property type="component" value="Unassembled WGS sequence"/>
</dbReference>